<dbReference type="Proteomes" id="UP001430953">
    <property type="component" value="Unassembled WGS sequence"/>
</dbReference>
<accession>A0AAW2EZM5</accession>
<evidence type="ECO:0000313" key="3">
    <source>
        <dbReference type="Proteomes" id="UP001430953"/>
    </source>
</evidence>
<dbReference type="AlphaFoldDB" id="A0AAW2EZM5"/>
<feature type="region of interest" description="Disordered" evidence="1">
    <location>
        <begin position="54"/>
        <end position="89"/>
    </location>
</feature>
<name>A0AAW2EZM5_9HYME</name>
<feature type="compositionally biased region" description="Low complexity" evidence="1">
    <location>
        <begin position="228"/>
        <end position="248"/>
    </location>
</feature>
<feature type="compositionally biased region" description="Polar residues" evidence="1">
    <location>
        <begin position="61"/>
        <end position="77"/>
    </location>
</feature>
<reference evidence="2 3" key="1">
    <citation type="submission" date="2023-03" db="EMBL/GenBank/DDBJ databases">
        <title>High recombination rates correlate with genetic variation in Cardiocondyla obscurior ants.</title>
        <authorList>
            <person name="Errbii M."/>
        </authorList>
    </citation>
    <scope>NUCLEOTIDE SEQUENCE [LARGE SCALE GENOMIC DNA]</scope>
    <source>
        <strain evidence="2">Alpha-2009</strain>
        <tissue evidence="2">Whole body</tissue>
    </source>
</reference>
<feature type="compositionally biased region" description="Low complexity" evidence="1">
    <location>
        <begin position="477"/>
        <end position="489"/>
    </location>
</feature>
<proteinExistence type="predicted"/>
<feature type="compositionally biased region" description="Pro residues" evidence="1">
    <location>
        <begin position="118"/>
        <end position="128"/>
    </location>
</feature>
<feature type="region of interest" description="Disordered" evidence="1">
    <location>
        <begin position="291"/>
        <end position="377"/>
    </location>
</feature>
<feature type="compositionally biased region" description="Polar residues" evidence="1">
    <location>
        <begin position="153"/>
        <end position="168"/>
    </location>
</feature>
<feature type="region of interest" description="Disordered" evidence="1">
    <location>
        <begin position="545"/>
        <end position="565"/>
    </location>
</feature>
<evidence type="ECO:0000313" key="2">
    <source>
        <dbReference type="EMBL" id="KAL0109198.1"/>
    </source>
</evidence>
<feature type="region of interest" description="Disordered" evidence="1">
    <location>
        <begin position="1"/>
        <end position="30"/>
    </location>
</feature>
<gene>
    <name evidence="2" type="ORF">PUN28_014350</name>
</gene>
<dbReference type="EMBL" id="JADYXP020000015">
    <property type="protein sequence ID" value="KAL0109198.1"/>
    <property type="molecule type" value="Genomic_DNA"/>
</dbReference>
<feature type="region of interest" description="Disordered" evidence="1">
    <location>
        <begin position="394"/>
        <end position="492"/>
    </location>
</feature>
<feature type="compositionally biased region" description="Polar residues" evidence="1">
    <location>
        <begin position="407"/>
        <end position="426"/>
    </location>
</feature>
<evidence type="ECO:0000256" key="1">
    <source>
        <dbReference type="SAM" id="MobiDB-lite"/>
    </source>
</evidence>
<feature type="compositionally biased region" description="Low complexity" evidence="1">
    <location>
        <begin position="349"/>
        <end position="372"/>
    </location>
</feature>
<feature type="region of interest" description="Disordered" evidence="1">
    <location>
        <begin position="115"/>
        <end position="254"/>
    </location>
</feature>
<comment type="caution">
    <text evidence="2">The sequence shown here is derived from an EMBL/GenBank/DDBJ whole genome shotgun (WGS) entry which is preliminary data.</text>
</comment>
<keyword evidence="3" id="KW-1185">Reference proteome</keyword>
<sequence length="719" mass="75296">MGEPKSAISPQPNGGVKQKPTSLNLAPGPGFYRNVNGRASLNDRHLQHVTALIGGGRTAHVNKSASPNTAAAINNSEPGGGGGGSASTVQLPALPAVPTLSAIPSAWSLSAELENLLEPPPPPAPAHPSPSNRGSSVNEHQQHQNEQQQHNNLRSSPINQLPTRSPSHNGHGFPLYTPPAPIPASGANKVRSTPNGLPHPAAPRRPHSIAAPPFHSIQPPLGQLGGRATAATSLPSTTSTPGAAAPTAWNSGVTPNATACGVPGVVQRRAHSVAGTPVSLPTGNNNGINGGVNGQQEPRCNGPPAAGGSNGGGGGVVSATRSAVPPQSLWNGQQPLPRRPHSIASTPVTASTGLPPATTATPTNVSTTARTPGEPIQWGASGLVLHQPVPRRAYASTMPHPQPPTPTSQGPCLSVLTNPGNSNTWTLGAALRPRPHSIATTPQGAPMPPASPSDSGYRSLPSAASDYQILKSPSKSQQNQQLHQQQQNQSAVRRLSLPSAQTLLRTSAPRPSPTFHGLPFRPFTCGVSPNGNPIFLGCTHLHNSNSSSGSTGTRTSTPATSPATPLTTSQAIQQLLAQPRNGFKIMDDKVSLFIEILDTQERFAKIYTSTSRTLLSSGNDLIEWFRRRDFSGGTLSISRNNFRVDINIAWCDSHRLRLNYAPPSQVIRTSDTTTKSDDEWCPREIRANCTTETARVLNTSTNTHVLRKEYQLANTVANK</sequence>
<organism evidence="2 3">
    <name type="scientific">Cardiocondyla obscurior</name>
    <dbReference type="NCBI Taxonomy" id="286306"/>
    <lineage>
        <taxon>Eukaryota</taxon>
        <taxon>Metazoa</taxon>
        <taxon>Ecdysozoa</taxon>
        <taxon>Arthropoda</taxon>
        <taxon>Hexapoda</taxon>
        <taxon>Insecta</taxon>
        <taxon>Pterygota</taxon>
        <taxon>Neoptera</taxon>
        <taxon>Endopterygota</taxon>
        <taxon>Hymenoptera</taxon>
        <taxon>Apocrita</taxon>
        <taxon>Aculeata</taxon>
        <taxon>Formicoidea</taxon>
        <taxon>Formicidae</taxon>
        <taxon>Myrmicinae</taxon>
        <taxon>Cardiocondyla</taxon>
    </lineage>
</organism>
<protein>
    <submittedName>
        <fullName evidence="2">Uncharacterized protein</fullName>
    </submittedName>
</protein>